<dbReference type="AlphaFoldDB" id="A0A922A5Y7"/>
<gene>
    <name evidence="2" type="ORF">I3842_15G100300</name>
</gene>
<dbReference type="Proteomes" id="UP000811246">
    <property type="component" value="Chromosome 15"/>
</dbReference>
<dbReference type="EMBL" id="CM031839">
    <property type="protein sequence ID" value="KAG6675424.1"/>
    <property type="molecule type" value="Genomic_DNA"/>
</dbReference>
<sequence length="104" mass="11585">MKQPSHRVSSTRTANSQSASSWGRSTANAAEIFAAQPTRHCRNPLLNHRSPFFSSTLSNPHGKLSSSSSRSYCTYTYFSLLHKGIDAALSIFFSETLPHREPHF</sequence>
<protein>
    <submittedName>
        <fullName evidence="2">Uncharacterized protein</fullName>
    </submittedName>
</protein>
<proteinExistence type="predicted"/>
<evidence type="ECO:0000313" key="2">
    <source>
        <dbReference type="EMBL" id="KAG6675424.1"/>
    </source>
</evidence>
<name>A0A922A5Y7_CARIL</name>
<feature type="region of interest" description="Disordered" evidence="1">
    <location>
        <begin position="1"/>
        <end position="23"/>
    </location>
</feature>
<evidence type="ECO:0000256" key="1">
    <source>
        <dbReference type="SAM" id="MobiDB-lite"/>
    </source>
</evidence>
<accession>A0A922A5Y7</accession>
<comment type="caution">
    <text evidence="2">The sequence shown here is derived from an EMBL/GenBank/DDBJ whole genome shotgun (WGS) entry which is preliminary data.</text>
</comment>
<reference evidence="2" key="1">
    <citation type="submission" date="2021-01" db="EMBL/GenBank/DDBJ databases">
        <authorList>
            <person name="Lovell J.T."/>
            <person name="Bentley N."/>
            <person name="Bhattarai G."/>
            <person name="Jenkins J.W."/>
            <person name="Sreedasyam A."/>
            <person name="Alarcon Y."/>
            <person name="Bock C."/>
            <person name="Boston L."/>
            <person name="Carlson J."/>
            <person name="Cervantes K."/>
            <person name="Clermont K."/>
            <person name="Krom N."/>
            <person name="Kubenka K."/>
            <person name="Mamidi S."/>
            <person name="Mattison C."/>
            <person name="Monteros M."/>
            <person name="Pisani C."/>
            <person name="Plott C."/>
            <person name="Rajasekar S."/>
            <person name="Rhein H.S."/>
            <person name="Rohla C."/>
            <person name="Song M."/>
            <person name="Hilaire R.S."/>
            <person name="Shu S."/>
            <person name="Wells L."/>
            <person name="Wang X."/>
            <person name="Webber J."/>
            <person name="Heerema R.J."/>
            <person name="Klein P."/>
            <person name="Conner P."/>
            <person name="Grauke L."/>
            <person name="Grimwood J."/>
            <person name="Schmutz J."/>
            <person name="Randall J.J."/>
        </authorList>
    </citation>
    <scope>NUCLEOTIDE SEQUENCE</scope>
    <source>
        <tissue evidence="2">Leaf</tissue>
    </source>
</reference>
<evidence type="ECO:0000313" key="3">
    <source>
        <dbReference type="Proteomes" id="UP000811246"/>
    </source>
</evidence>
<organism evidence="2 3">
    <name type="scientific">Carya illinoinensis</name>
    <name type="common">Pecan</name>
    <dbReference type="NCBI Taxonomy" id="32201"/>
    <lineage>
        <taxon>Eukaryota</taxon>
        <taxon>Viridiplantae</taxon>
        <taxon>Streptophyta</taxon>
        <taxon>Embryophyta</taxon>
        <taxon>Tracheophyta</taxon>
        <taxon>Spermatophyta</taxon>
        <taxon>Magnoliopsida</taxon>
        <taxon>eudicotyledons</taxon>
        <taxon>Gunneridae</taxon>
        <taxon>Pentapetalae</taxon>
        <taxon>rosids</taxon>
        <taxon>fabids</taxon>
        <taxon>Fagales</taxon>
        <taxon>Juglandaceae</taxon>
        <taxon>Carya</taxon>
    </lineage>
</organism>